<reference evidence="13 14" key="1">
    <citation type="submission" date="2019-03" db="EMBL/GenBank/DDBJ databases">
        <authorList>
            <person name="Kox A.R. M."/>
        </authorList>
    </citation>
    <scope>NUCLEOTIDE SEQUENCE [LARGE SCALE GENOMIC DNA]</scope>
    <source>
        <strain evidence="13">MTUNDRAET4 annotated genome</strain>
    </source>
</reference>
<feature type="active site" description="Nucleophile" evidence="9">
    <location>
        <position position="412"/>
    </location>
</feature>
<comment type="PTM">
    <text evidence="11">Cleaved by autocatalysis into a large and a small subunit.</text>
</comment>
<dbReference type="PROSITE" id="PS00462">
    <property type="entry name" value="G_GLU_TRANSPEPTIDASE"/>
    <property type="match status" value="1"/>
</dbReference>
<dbReference type="OrthoDB" id="9781342at2"/>
<evidence type="ECO:0000256" key="9">
    <source>
        <dbReference type="PIRSR" id="PIRSR600101-1"/>
    </source>
</evidence>
<dbReference type="Pfam" id="PF01019">
    <property type="entry name" value="G_glu_transpept"/>
    <property type="match status" value="1"/>
</dbReference>
<dbReference type="NCBIfam" id="TIGR00066">
    <property type="entry name" value="g_glut_trans"/>
    <property type="match status" value="1"/>
</dbReference>
<evidence type="ECO:0000256" key="8">
    <source>
        <dbReference type="ARBA" id="ARBA00047417"/>
    </source>
</evidence>
<dbReference type="GO" id="GO:0006750">
    <property type="term" value="P:glutathione biosynthetic process"/>
    <property type="evidence" value="ECO:0007669"/>
    <property type="project" value="UniProtKB-KW"/>
</dbReference>
<evidence type="ECO:0000256" key="10">
    <source>
        <dbReference type="PIRSR" id="PIRSR600101-2"/>
    </source>
</evidence>
<evidence type="ECO:0000256" key="1">
    <source>
        <dbReference type="ARBA" id="ARBA00001049"/>
    </source>
</evidence>
<feature type="binding site" evidence="10">
    <location>
        <begin position="483"/>
        <end position="484"/>
    </location>
    <ligand>
        <name>L-glutamate</name>
        <dbReference type="ChEBI" id="CHEBI:29985"/>
    </ligand>
</feature>
<keyword evidence="11" id="KW-0317">Glutathione biosynthesis</keyword>
<gene>
    <name evidence="13" type="primary">ggt</name>
    <name evidence="13" type="ORF">MTUNDRAET4_0018</name>
</gene>
<dbReference type="GO" id="GO:0103068">
    <property type="term" value="F:leukotriene C4 gamma-glutamyl transferase activity"/>
    <property type="evidence" value="ECO:0007669"/>
    <property type="project" value="UniProtKB-EC"/>
</dbReference>
<evidence type="ECO:0000256" key="12">
    <source>
        <dbReference type="SAM" id="SignalP"/>
    </source>
</evidence>
<organism evidence="13 14">
    <name type="scientific">Methylocella tundrae</name>
    <dbReference type="NCBI Taxonomy" id="227605"/>
    <lineage>
        <taxon>Bacteria</taxon>
        <taxon>Pseudomonadati</taxon>
        <taxon>Pseudomonadota</taxon>
        <taxon>Alphaproteobacteria</taxon>
        <taxon>Hyphomicrobiales</taxon>
        <taxon>Beijerinckiaceae</taxon>
        <taxon>Methylocella</taxon>
    </lineage>
</organism>
<dbReference type="InterPro" id="IPR029055">
    <property type="entry name" value="Ntn_hydrolases_N"/>
</dbReference>
<feature type="binding site" evidence="10">
    <location>
        <position position="134"/>
    </location>
    <ligand>
        <name>L-glutamate</name>
        <dbReference type="ChEBI" id="CHEBI:29985"/>
    </ligand>
</feature>
<feature type="chain" id="PRO_5020602530" description="Glutathione hydrolase proenzyme" evidence="12">
    <location>
        <begin position="43"/>
        <end position="600"/>
    </location>
</feature>
<evidence type="ECO:0000256" key="4">
    <source>
        <dbReference type="ARBA" id="ARBA00022679"/>
    </source>
</evidence>
<keyword evidence="12" id="KW-0732">Signal</keyword>
<dbReference type="SUPFAM" id="SSF56235">
    <property type="entry name" value="N-terminal nucleophile aminohydrolases (Ntn hydrolases)"/>
    <property type="match status" value="1"/>
</dbReference>
<evidence type="ECO:0000256" key="3">
    <source>
        <dbReference type="ARBA" id="ARBA00009381"/>
    </source>
</evidence>
<dbReference type="EMBL" id="LR536450">
    <property type="protein sequence ID" value="VFU06911.1"/>
    <property type="molecule type" value="Genomic_DNA"/>
</dbReference>
<dbReference type="InterPro" id="IPR055262">
    <property type="entry name" value="GGT_CS"/>
</dbReference>
<dbReference type="PRINTS" id="PR01210">
    <property type="entry name" value="GGTRANSPTASE"/>
</dbReference>
<evidence type="ECO:0000256" key="6">
    <source>
        <dbReference type="ARBA" id="ARBA00023145"/>
    </source>
</evidence>
<dbReference type="GO" id="GO:0006751">
    <property type="term" value="P:glutathione catabolic process"/>
    <property type="evidence" value="ECO:0007669"/>
    <property type="project" value="UniProtKB-UniRule"/>
</dbReference>
<accession>A0A4U8YZ68</accession>
<dbReference type="InterPro" id="IPR043138">
    <property type="entry name" value="GGT_lsub"/>
</dbReference>
<dbReference type="GO" id="GO:0036374">
    <property type="term" value="F:glutathione hydrolase activity"/>
    <property type="evidence" value="ECO:0007669"/>
    <property type="project" value="UniProtKB-UniRule"/>
</dbReference>
<proteinExistence type="inferred from homology"/>
<feature type="binding site" evidence="10">
    <location>
        <begin position="430"/>
        <end position="432"/>
    </location>
    <ligand>
        <name>L-glutamate</name>
        <dbReference type="ChEBI" id="CHEBI:29985"/>
    </ligand>
</feature>
<evidence type="ECO:0000256" key="2">
    <source>
        <dbReference type="ARBA" id="ARBA00001089"/>
    </source>
</evidence>
<dbReference type="EC" id="3.4.19.13" evidence="11"/>
<dbReference type="UniPathway" id="UPA00204"/>
<evidence type="ECO:0000256" key="5">
    <source>
        <dbReference type="ARBA" id="ARBA00022801"/>
    </source>
</evidence>
<keyword evidence="5 11" id="KW-0378">Hydrolase</keyword>
<protein>
    <recommendedName>
        <fullName evidence="11">Glutathione hydrolase proenzyme</fullName>
        <ecNumber evidence="11">2.3.2.2</ecNumber>
        <ecNumber evidence="11">3.4.19.13</ecNumber>
    </recommendedName>
    <component>
        <recommendedName>
            <fullName evidence="11">Glutathione hydrolase large chain</fullName>
        </recommendedName>
    </component>
    <component>
        <recommendedName>
            <fullName evidence="11">Glutathione hydrolase small chain</fullName>
        </recommendedName>
    </component>
</protein>
<sequence length="600" mass="62720">MKTKSSLKRTPGCAAWLSPGQRRFIATTFAALALIAASPTLADSTSPASTSPIVSQGARFLPVLAEHGMVAAQEGKAARIGVDILRRGGNAVDAAVAVGFALAVTLPRAGNLGGGGFMLVHLAESNKDIAIDYRETAPEATTRDVFLDATGAASPTKSRDTGLAVGVPGTVAGLTLAFHRYGSGKLSLADLVAPAVRLAREGIVVEDDLADSLQQTRRLARWPSSAKIFLHPDGSPLRRGETLAQPDLANVIEAIGADGESAFYTGEVAAKIIASVRAAGGRMTLDDLKSYRAIEREPVRGLYRGHEIISMPPPSSGGVHVIELLNILEGFPLADFGEGSAATIHVLAEAMKLAYADRAKYLGDPDQIAIPVRGLISKAYAARLRAEISLARARPASEITPLDPAPYESDQTTHFSVVDAEGNAVANTYTLNFSYGLGLVAEGAGVLLNNELDDFAAKPGAPNAFGLLGGEANAPAPRRRPLSSMAPTMLFRDGELELVTGSPGGSRIITIVTEIISDIVDFKMNIAEATAAPRIHHQGVPDELEVERGVSIDTIRLLEALGQNVATRGALGSAESILRAKGLLMGAADLRQRGTLAVGY</sequence>
<dbReference type="PANTHER" id="PTHR43199:SF1">
    <property type="entry name" value="GLUTATHIONE HYDROLASE PROENZYME"/>
    <property type="match status" value="1"/>
</dbReference>
<comment type="subunit">
    <text evidence="11">This enzyme consists of two polypeptide chains, which are synthesized in precursor form from a single polypeptide.</text>
</comment>
<dbReference type="Gene3D" id="3.60.20.40">
    <property type="match status" value="1"/>
</dbReference>
<dbReference type="EC" id="2.3.2.2" evidence="11"/>
<dbReference type="AlphaFoldDB" id="A0A4U8YZ68"/>
<comment type="catalytic activity">
    <reaction evidence="1 11">
        <text>an S-substituted glutathione + H2O = an S-substituted L-cysteinylglycine + L-glutamate</text>
        <dbReference type="Rhea" id="RHEA:59468"/>
        <dbReference type="ChEBI" id="CHEBI:15377"/>
        <dbReference type="ChEBI" id="CHEBI:29985"/>
        <dbReference type="ChEBI" id="CHEBI:90779"/>
        <dbReference type="ChEBI" id="CHEBI:143103"/>
        <dbReference type="EC" id="3.4.19.13"/>
    </reaction>
</comment>
<evidence type="ECO:0000313" key="13">
    <source>
        <dbReference type="EMBL" id="VFU06911.1"/>
    </source>
</evidence>
<keyword evidence="4 11" id="KW-0808">Transferase</keyword>
<comment type="catalytic activity">
    <reaction evidence="2 11">
        <text>glutathione + H2O = L-cysteinylglycine + L-glutamate</text>
        <dbReference type="Rhea" id="RHEA:28807"/>
        <dbReference type="ChEBI" id="CHEBI:15377"/>
        <dbReference type="ChEBI" id="CHEBI:29985"/>
        <dbReference type="ChEBI" id="CHEBI:57925"/>
        <dbReference type="ChEBI" id="CHEBI:61694"/>
        <dbReference type="EC" id="3.4.19.13"/>
    </reaction>
</comment>
<keyword evidence="6 11" id="KW-0865">Zymogen</keyword>
<dbReference type="InterPro" id="IPR000101">
    <property type="entry name" value="GGT_peptidase"/>
</dbReference>
<comment type="similarity">
    <text evidence="3 11">Belongs to the gamma-glutamyltransferase family.</text>
</comment>
<dbReference type="Proteomes" id="UP000294360">
    <property type="component" value="Chromosome"/>
</dbReference>
<evidence type="ECO:0000256" key="11">
    <source>
        <dbReference type="RuleBase" id="RU368036"/>
    </source>
</evidence>
<dbReference type="RefSeq" id="WP_134485961.1">
    <property type="nucleotide sequence ID" value="NZ_LR536450.1"/>
</dbReference>
<keyword evidence="7 11" id="KW-0012">Acyltransferase</keyword>
<name>A0A4U8YZ68_METTU</name>
<dbReference type="Gene3D" id="1.10.246.130">
    <property type="match status" value="1"/>
</dbReference>
<feature type="binding site" evidence="10">
    <location>
        <position position="505"/>
    </location>
    <ligand>
        <name>L-glutamate</name>
        <dbReference type="ChEBI" id="CHEBI:29985"/>
    </ligand>
</feature>
<feature type="binding site" evidence="10">
    <location>
        <position position="454"/>
    </location>
    <ligand>
        <name>L-glutamate</name>
        <dbReference type="ChEBI" id="CHEBI:29985"/>
    </ligand>
</feature>
<dbReference type="InterPro" id="IPR043137">
    <property type="entry name" value="GGT_ssub_C"/>
</dbReference>
<dbReference type="InterPro" id="IPR051792">
    <property type="entry name" value="GGT_bact"/>
</dbReference>
<comment type="catalytic activity">
    <reaction evidence="8 11">
        <text>an N-terminal (5-L-glutamyl)-[peptide] + an alpha-amino acid = 5-L-glutamyl amino acid + an N-terminal L-alpha-aminoacyl-[peptide]</text>
        <dbReference type="Rhea" id="RHEA:23904"/>
        <dbReference type="Rhea" id="RHEA-COMP:9780"/>
        <dbReference type="Rhea" id="RHEA-COMP:9795"/>
        <dbReference type="ChEBI" id="CHEBI:77644"/>
        <dbReference type="ChEBI" id="CHEBI:78597"/>
        <dbReference type="ChEBI" id="CHEBI:78599"/>
        <dbReference type="ChEBI" id="CHEBI:78608"/>
        <dbReference type="EC" id="2.3.2.2"/>
    </reaction>
</comment>
<dbReference type="PANTHER" id="PTHR43199">
    <property type="entry name" value="GLUTATHIONE HYDROLASE"/>
    <property type="match status" value="1"/>
</dbReference>
<comment type="pathway">
    <text evidence="11">Sulfur metabolism; glutathione metabolism.</text>
</comment>
<evidence type="ECO:0000256" key="7">
    <source>
        <dbReference type="ARBA" id="ARBA00023315"/>
    </source>
</evidence>
<evidence type="ECO:0000313" key="14">
    <source>
        <dbReference type="Proteomes" id="UP000294360"/>
    </source>
</evidence>
<feature type="signal peptide" evidence="12">
    <location>
        <begin position="1"/>
        <end position="42"/>
    </location>
</feature>
<dbReference type="KEGG" id="mtun:MTUNDRAET4_0018"/>